<protein>
    <submittedName>
        <fullName evidence="1">Uncharacterized protein</fullName>
    </submittedName>
</protein>
<dbReference type="STRING" id="1300341.I595_445"/>
<proteinExistence type="predicted"/>
<name>A0A0P7ANM3_9FLAO</name>
<gene>
    <name evidence="1" type="ORF">I595_445</name>
</gene>
<comment type="caution">
    <text evidence="1">The sequence shown here is derived from an EMBL/GenBank/DDBJ whole genome shotgun (WGS) entry which is preliminary data.</text>
</comment>
<evidence type="ECO:0000313" key="1">
    <source>
        <dbReference type="EMBL" id="KPM33542.1"/>
    </source>
</evidence>
<evidence type="ECO:0000313" key="2">
    <source>
        <dbReference type="Proteomes" id="UP000050280"/>
    </source>
</evidence>
<accession>A0A0P7ANM3</accession>
<dbReference type="AlphaFoldDB" id="A0A0P7ANM3"/>
<dbReference type="EMBL" id="LDJX01000001">
    <property type="protein sequence ID" value="KPM33542.1"/>
    <property type="molecule type" value="Genomic_DNA"/>
</dbReference>
<keyword evidence="2" id="KW-1185">Reference proteome</keyword>
<dbReference type="Proteomes" id="UP000050280">
    <property type="component" value="Unassembled WGS sequence"/>
</dbReference>
<organism evidence="1 2">
    <name type="scientific">Croceitalea dokdonensis DOKDO 023</name>
    <dbReference type="NCBI Taxonomy" id="1300341"/>
    <lineage>
        <taxon>Bacteria</taxon>
        <taxon>Pseudomonadati</taxon>
        <taxon>Bacteroidota</taxon>
        <taxon>Flavobacteriia</taxon>
        <taxon>Flavobacteriales</taxon>
        <taxon>Flavobacteriaceae</taxon>
        <taxon>Croceitalea</taxon>
    </lineage>
</organism>
<reference evidence="1 2" key="1">
    <citation type="submission" date="2015-09" db="EMBL/GenBank/DDBJ databases">
        <title>Genome sequence of the marine flavobacterium Croceitalea dokdonensis DOKDO 023 that contains proton- and sodium-pumping rhodopsins.</title>
        <authorList>
            <person name="Kwon S.-K."/>
            <person name="Lee H.K."/>
            <person name="Kwak M.-J."/>
            <person name="Kim J.F."/>
        </authorList>
    </citation>
    <scope>NUCLEOTIDE SEQUENCE [LARGE SCALE GENOMIC DNA]</scope>
    <source>
        <strain evidence="1 2">DOKDO 023</strain>
    </source>
</reference>
<sequence length="43" mass="5444">MRIFSWWQRRCAFVLRKKIRQKTRLLPRDLAPWATAYLRPHYL</sequence>